<dbReference type="GO" id="GO:0043161">
    <property type="term" value="P:proteasome-mediated ubiquitin-dependent protein catabolic process"/>
    <property type="evidence" value="ECO:0007669"/>
    <property type="project" value="TreeGrafter"/>
</dbReference>
<dbReference type="SMART" id="SM00320">
    <property type="entry name" value="WD40"/>
    <property type="match status" value="6"/>
</dbReference>
<organism evidence="6 7">
    <name type="scientific">Halocaridina rubra</name>
    <name type="common">Hawaiian red shrimp</name>
    <dbReference type="NCBI Taxonomy" id="373956"/>
    <lineage>
        <taxon>Eukaryota</taxon>
        <taxon>Metazoa</taxon>
        <taxon>Ecdysozoa</taxon>
        <taxon>Arthropoda</taxon>
        <taxon>Crustacea</taxon>
        <taxon>Multicrustacea</taxon>
        <taxon>Malacostraca</taxon>
        <taxon>Eumalacostraca</taxon>
        <taxon>Eucarida</taxon>
        <taxon>Decapoda</taxon>
        <taxon>Pleocyemata</taxon>
        <taxon>Caridea</taxon>
        <taxon>Atyoidea</taxon>
        <taxon>Atyidae</taxon>
        <taxon>Halocaridina</taxon>
    </lineage>
</organism>
<dbReference type="AlphaFoldDB" id="A0AAN9AG72"/>
<evidence type="ECO:0000256" key="1">
    <source>
        <dbReference type="ARBA" id="ARBA00004906"/>
    </source>
</evidence>
<keyword evidence="2" id="KW-0833">Ubl conjugation pathway</keyword>
<reference evidence="6 7" key="1">
    <citation type="submission" date="2023-11" db="EMBL/GenBank/DDBJ databases">
        <title>Halocaridina rubra genome assembly.</title>
        <authorList>
            <person name="Smith C."/>
        </authorList>
    </citation>
    <scope>NUCLEOTIDE SEQUENCE [LARGE SCALE GENOMIC DNA]</scope>
    <source>
        <strain evidence="6">EP-1</strain>
        <tissue evidence="6">Whole</tissue>
    </source>
</reference>
<evidence type="ECO:0000256" key="5">
    <source>
        <dbReference type="SAM" id="MobiDB-lite"/>
    </source>
</evidence>
<evidence type="ECO:0008006" key="8">
    <source>
        <dbReference type="Google" id="ProtNLM"/>
    </source>
</evidence>
<evidence type="ECO:0000313" key="6">
    <source>
        <dbReference type="EMBL" id="KAK7086294.1"/>
    </source>
</evidence>
<evidence type="ECO:0000256" key="4">
    <source>
        <dbReference type="PROSITE-ProRule" id="PRU00221"/>
    </source>
</evidence>
<dbReference type="PANTHER" id="PTHR22852">
    <property type="entry name" value="LETHAL 2 DENTICLELESS PROTEIN RETINOIC ACID-REGULATED NUCLEAR MATRIX-ASSOCIATED PROTEIN"/>
    <property type="match status" value="1"/>
</dbReference>
<accession>A0AAN9AG72</accession>
<dbReference type="GO" id="GO:0007095">
    <property type="term" value="P:mitotic G2 DNA damage checkpoint signaling"/>
    <property type="evidence" value="ECO:0007669"/>
    <property type="project" value="TreeGrafter"/>
</dbReference>
<feature type="region of interest" description="Disordered" evidence="5">
    <location>
        <begin position="560"/>
        <end position="589"/>
    </location>
</feature>
<dbReference type="InterPro" id="IPR036322">
    <property type="entry name" value="WD40_repeat_dom_sf"/>
</dbReference>
<evidence type="ECO:0000256" key="2">
    <source>
        <dbReference type="ARBA" id="ARBA00022786"/>
    </source>
</evidence>
<comment type="pathway">
    <text evidence="1">Protein modification; protein ubiquitination.</text>
</comment>
<dbReference type="GO" id="GO:0005634">
    <property type="term" value="C:nucleus"/>
    <property type="evidence" value="ECO:0007669"/>
    <property type="project" value="TreeGrafter"/>
</dbReference>
<keyword evidence="4" id="KW-0853">WD repeat</keyword>
<feature type="region of interest" description="Disordered" evidence="5">
    <location>
        <begin position="406"/>
        <end position="542"/>
    </location>
</feature>
<dbReference type="PROSITE" id="PS50294">
    <property type="entry name" value="WD_REPEATS_REGION"/>
    <property type="match status" value="1"/>
</dbReference>
<feature type="repeat" description="WD" evidence="4">
    <location>
        <begin position="220"/>
        <end position="254"/>
    </location>
</feature>
<dbReference type="Gene3D" id="2.130.10.10">
    <property type="entry name" value="YVTN repeat-like/Quinoprotein amine dehydrogenase"/>
    <property type="match status" value="2"/>
</dbReference>
<dbReference type="PANTHER" id="PTHR22852:SF0">
    <property type="entry name" value="DENTICLELESS PROTEIN HOMOLOG"/>
    <property type="match status" value="1"/>
</dbReference>
<comment type="similarity">
    <text evidence="3">Belongs to the WD repeat cdt2 family.</text>
</comment>
<dbReference type="EMBL" id="JAXCGZ010000259">
    <property type="protein sequence ID" value="KAK7086294.1"/>
    <property type="molecule type" value="Genomic_DNA"/>
</dbReference>
<feature type="compositionally biased region" description="Polar residues" evidence="5">
    <location>
        <begin position="578"/>
        <end position="588"/>
    </location>
</feature>
<protein>
    <recommendedName>
        <fullName evidence="8">Denticleless protein homolog</fullName>
    </recommendedName>
</protein>
<name>A0AAN9AG72_HALRR</name>
<evidence type="ECO:0000313" key="7">
    <source>
        <dbReference type="Proteomes" id="UP001381693"/>
    </source>
</evidence>
<dbReference type="InterPro" id="IPR015943">
    <property type="entry name" value="WD40/YVTN_repeat-like_dom_sf"/>
</dbReference>
<dbReference type="InterPro" id="IPR051865">
    <property type="entry name" value="WD-repeat_CDT2_adapter"/>
</dbReference>
<feature type="compositionally biased region" description="Polar residues" evidence="5">
    <location>
        <begin position="512"/>
        <end position="539"/>
    </location>
</feature>
<sequence length="760" mass="85352">MFFSDKCHVVKELFYSSINTNDRQKKLAQKSLFARSFRCYQEDEYDTVDTDLHEGNGQFLADAPVYACKFGVGEKYGHFLLLAKEDGKITLCDTRLRNNLLANQGSQIHSSAVYEVCWIPGFSEFVTASGDETSIILSVREDGSLHPIQILEGHSRSVKTVHVNPYDPCVISTGSRDNSIIIWDKRCKPHHRADHIAPAHHNQTTRSSASPSIRKASQCMSVASNSVTGVLFQQQHVLLSCGASDGLIKLWDLRKTHSGGRRDPQCQNVLEHYGKSSHRGFTCMSLSPNQNVLYTSCMDNVIYAYHLANPTPKPVAEYRGHLNQNYFVKSCLSPCGTYLLSGSSDNNAYVWLTERPGQPVARLTGHFSVVTSVAWCPVDDEKLVTCADDTKLRVFRRKNVNSEDFDERMHTRGYSEPHTSDEEKKSNINEKEKCEFSRENTSMEAIPPLPATPSTSRGSVYVPSTPSSTDAKEGRNMMSPQVHPATPQLHTPRQKKRGKGRITPCTPKTGERNTLLQWLASSKTPGPKESPTTRPLSFSETKKANLKRKLTELLCEDQENAQKEKNEMPSKSPPKQILGSSSAINTSDPPVISGVAKMLKYEEASDINAKIISHEDNVAKFEYLQHVDLDKVNLDVEFRKPVTNICTESPEDDVCNTKRVGIRSESSEKENKNNIPKSFRFGQWSSPTANLPNYVLDGASPHNRPEIKKEKRKNIDWLTNFSHQRKIKFSRKHSKAVTVRSGYVVPKRTEKKILHIKGKS</sequence>
<proteinExistence type="inferred from homology"/>
<feature type="region of interest" description="Disordered" evidence="5">
    <location>
        <begin position="662"/>
        <end position="681"/>
    </location>
</feature>
<dbReference type="Pfam" id="PF00400">
    <property type="entry name" value="WD40"/>
    <property type="match status" value="5"/>
</dbReference>
<feature type="compositionally biased region" description="Polar residues" evidence="5">
    <location>
        <begin position="452"/>
        <end position="469"/>
    </location>
</feature>
<dbReference type="InterPro" id="IPR001680">
    <property type="entry name" value="WD40_rpt"/>
</dbReference>
<dbReference type="PROSITE" id="PS50082">
    <property type="entry name" value="WD_REPEATS_2"/>
    <property type="match status" value="2"/>
</dbReference>
<evidence type="ECO:0000256" key="3">
    <source>
        <dbReference type="ARBA" id="ARBA00038344"/>
    </source>
</evidence>
<comment type="caution">
    <text evidence="6">The sequence shown here is derived from an EMBL/GenBank/DDBJ whole genome shotgun (WGS) entry which is preliminary data.</text>
</comment>
<dbReference type="GO" id="GO:0030674">
    <property type="term" value="F:protein-macromolecule adaptor activity"/>
    <property type="evidence" value="ECO:0007669"/>
    <property type="project" value="TreeGrafter"/>
</dbReference>
<dbReference type="Proteomes" id="UP001381693">
    <property type="component" value="Unassembled WGS sequence"/>
</dbReference>
<keyword evidence="7" id="KW-1185">Reference proteome</keyword>
<dbReference type="SUPFAM" id="SSF50978">
    <property type="entry name" value="WD40 repeat-like"/>
    <property type="match status" value="1"/>
</dbReference>
<gene>
    <name evidence="6" type="ORF">SK128_020087</name>
</gene>
<feature type="compositionally biased region" description="Basic and acidic residues" evidence="5">
    <location>
        <begin position="407"/>
        <end position="438"/>
    </location>
</feature>
<feature type="repeat" description="WD" evidence="4">
    <location>
        <begin position="151"/>
        <end position="184"/>
    </location>
</feature>